<evidence type="ECO:0000313" key="2">
    <source>
        <dbReference type="EMBL" id="AEW06543.1"/>
    </source>
</evidence>
<organism evidence="2 3">
    <name type="scientific">Sulfobacillus acidophilus (strain ATCC 700253 / DSM 10332 / NAL)</name>
    <dbReference type="NCBI Taxonomy" id="679936"/>
    <lineage>
        <taxon>Bacteria</taxon>
        <taxon>Bacillati</taxon>
        <taxon>Bacillota</taxon>
        <taxon>Clostridia</taxon>
        <taxon>Eubacteriales</taxon>
        <taxon>Clostridiales Family XVII. Incertae Sedis</taxon>
        <taxon>Sulfobacillus</taxon>
    </lineage>
</organism>
<dbReference type="HOGENOM" id="CLU_2025549_0_0_9"/>
<accession>G8U0Z8</accession>
<dbReference type="SUPFAM" id="SSF48695">
    <property type="entry name" value="Multiheme cytochromes"/>
    <property type="match status" value="1"/>
</dbReference>
<dbReference type="EMBL" id="CP003179">
    <property type="protein sequence ID" value="AEW06543.1"/>
    <property type="molecule type" value="Genomic_DNA"/>
</dbReference>
<evidence type="ECO:0000313" key="3">
    <source>
        <dbReference type="Proteomes" id="UP000005439"/>
    </source>
</evidence>
<dbReference type="Proteomes" id="UP000005439">
    <property type="component" value="Chromosome"/>
</dbReference>
<keyword evidence="3" id="KW-1185">Reference proteome</keyword>
<evidence type="ECO:0000259" key="1">
    <source>
        <dbReference type="Pfam" id="PF20020"/>
    </source>
</evidence>
<sequence>MQSEFSIPAFEAVCQLYAQFLATMLPALRPCPGCHAPREIQGCRRRALQWAADQIDFIALTRLRCRACHTVETLFPPWILPYELAALWILEAAVTAVAVDGHSLHVWWESRPGLKQCWPGRA</sequence>
<reference evidence="3" key="1">
    <citation type="submission" date="2011-12" db="EMBL/GenBank/DDBJ databases">
        <title>The complete genome of chromosome of Sulfobacillus acidophilus DSM 10332.</title>
        <authorList>
            <person name="Lucas S."/>
            <person name="Han J."/>
            <person name="Lapidus A."/>
            <person name="Bruce D."/>
            <person name="Goodwin L."/>
            <person name="Pitluck S."/>
            <person name="Peters L."/>
            <person name="Kyrpides N."/>
            <person name="Mavromatis K."/>
            <person name="Ivanova N."/>
            <person name="Mikhailova N."/>
            <person name="Chertkov O."/>
            <person name="Saunders E."/>
            <person name="Detter J.C."/>
            <person name="Tapia R."/>
            <person name="Han C."/>
            <person name="Land M."/>
            <person name="Hauser L."/>
            <person name="Markowitz V."/>
            <person name="Cheng J.-F."/>
            <person name="Hugenholtz P."/>
            <person name="Woyke T."/>
            <person name="Wu D."/>
            <person name="Pukall R."/>
            <person name="Gehrich-Schroeter G."/>
            <person name="Schneider S."/>
            <person name="Klenk H.-P."/>
            <person name="Eisen J.A."/>
        </authorList>
    </citation>
    <scope>NUCLEOTIDE SEQUENCE [LARGE SCALE GENOMIC DNA]</scope>
    <source>
        <strain evidence="3">ATCC 700253 / DSM 10332 / NAL</strain>
    </source>
</reference>
<dbReference type="AlphaFoldDB" id="G8U0Z8"/>
<proteinExistence type="predicted"/>
<protein>
    <recommendedName>
        <fullName evidence="1">DUF6431 domain-containing protein</fullName>
    </recommendedName>
</protein>
<dbReference type="InterPro" id="IPR036280">
    <property type="entry name" value="Multihaem_cyt_sf"/>
</dbReference>
<gene>
    <name evidence="2" type="ordered locus">Sulac_3091</name>
</gene>
<dbReference type="PATRIC" id="fig|679936.5.peg.3193"/>
<name>G8U0Z8_SULAD</name>
<reference evidence="2 3" key="2">
    <citation type="journal article" date="2012" name="Stand. Genomic Sci.">
        <title>Complete genome sequence of the moderately thermophilic mineral-sulfide-oxidizing firmicute Sulfobacillus acidophilus type strain (NAL(T)).</title>
        <authorList>
            <person name="Anderson I."/>
            <person name="Chertkov O."/>
            <person name="Chen A."/>
            <person name="Saunders E."/>
            <person name="Lapidus A."/>
            <person name="Nolan M."/>
            <person name="Lucas S."/>
            <person name="Hammon N."/>
            <person name="Deshpande S."/>
            <person name="Cheng J.F."/>
            <person name="Han C."/>
            <person name="Tapia R."/>
            <person name="Goodwin L.A."/>
            <person name="Pitluck S."/>
            <person name="Liolios K."/>
            <person name="Pagani I."/>
            <person name="Ivanova N."/>
            <person name="Mikhailova N."/>
            <person name="Pati A."/>
            <person name="Palaniappan K."/>
            <person name="Land M."/>
            <person name="Pan C."/>
            <person name="Rohde M."/>
            <person name="Pukall R."/>
            <person name="Goker M."/>
            <person name="Detter J.C."/>
            <person name="Woyke T."/>
            <person name="Bristow J."/>
            <person name="Eisen J.A."/>
            <person name="Markowitz V."/>
            <person name="Hugenholtz P."/>
            <person name="Kyrpides N.C."/>
            <person name="Klenk H.P."/>
            <person name="Mavromatis K."/>
        </authorList>
    </citation>
    <scope>NUCLEOTIDE SEQUENCE [LARGE SCALE GENOMIC DNA]</scope>
    <source>
        <strain evidence="3">ATCC 700253 / DSM 10332 / NAL</strain>
    </source>
</reference>
<dbReference type="KEGG" id="sap:Sulac_3091"/>
<dbReference type="Pfam" id="PF20020">
    <property type="entry name" value="DUF6431"/>
    <property type="match status" value="1"/>
</dbReference>
<dbReference type="InterPro" id="IPR045536">
    <property type="entry name" value="DUF6431"/>
</dbReference>
<feature type="domain" description="DUF6431" evidence="1">
    <location>
        <begin position="31"/>
        <end position="97"/>
    </location>
</feature>